<reference evidence="5 6" key="1">
    <citation type="submission" date="2023-07" db="EMBL/GenBank/DDBJ databases">
        <title>Genomic Encyclopedia of Type Strains, Phase IV (KMG-IV): sequencing the most valuable type-strain genomes for metagenomic binning, comparative biology and taxonomic classification.</title>
        <authorList>
            <person name="Goeker M."/>
        </authorList>
    </citation>
    <scope>NUCLEOTIDE SEQUENCE [LARGE SCALE GENOMIC DNA]</scope>
    <source>
        <strain evidence="5 6">DSM 5896</strain>
    </source>
</reference>
<dbReference type="InterPro" id="IPR050251">
    <property type="entry name" value="HpcH-HpaI_aldolase"/>
</dbReference>
<dbReference type="Pfam" id="PF03328">
    <property type="entry name" value="HpcH_HpaI"/>
    <property type="match status" value="1"/>
</dbReference>
<keyword evidence="2" id="KW-0479">Metal-binding</keyword>
<dbReference type="Gene3D" id="3.20.20.60">
    <property type="entry name" value="Phosphoenolpyruvate-binding domains"/>
    <property type="match status" value="1"/>
</dbReference>
<evidence type="ECO:0000256" key="1">
    <source>
        <dbReference type="ARBA" id="ARBA00005568"/>
    </source>
</evidence>
<dbReference type="SUPFAM" id="SSF51621">
    <property type="entry name" value="Phosphoenolpyruvate/pyruvate domain"/>
    <property type="match status" value="1"/>
</dbReference>
<gene>
    <name evidence="5" type="ORF">J3R73_003815</name>
</gene>
<evidence type="ECO:0000313" key="5">
    <source>
        <dbReference type="EMBL" id="MDQ0394023.1"/>
    </source>
</evidence>
<keyword evidence="6" id="KW-1185">Reference proteome</keyword>
<comment type="similarity">
    <text evidence="1">Belongs to the HpcH/HpaI aldolase family.</text>
</comment>
<dbReference type="Proteomes" id="UP001237448">
    <property type="component" value="Unassembled WGS sequence"/>
</dbReference>
<protein>
    <submittedName>
        <fullName evidence="5">4-hydroxy-2-oxoheptanedioate aldolase</fullName>
        <ecNumber evidence="5">4.1.2.52</ecNumber>
    </submittedName>
</protein>
<dbReference type="GO" id="GO:0016829">
    <property type="term" value="F:lyase activity"/>
    <property type="evidence" value="ECO:0007669"/>
    <property type="project" value="UniProtKB-KW"/>
</dbReference>
<name>A0ABU0FIX2_9HYPH</name>
<dbReference type="PANTHER" id="PTHR30502">
    <property type="entry name" value="2-KETO-3-DEOXY-L-RHAMNONATE ALDOLASE"/>
    <property type="match status" value="1"/>
</dbReference>
<evidence type="ECO:0000313" key="6">
    <source>
        <dbReference type="Proteomes" id="UP001237448"/>
    </source>
</evidence>
<dbReference type="InterPro" id="IPR015813">
    <property type="entry name" value="Pyrv/PenolPyrv_kinase-like_dom"/>
</dbReference>
<evidence type="ECO:0000256" key="2">
    <source>
        <dbReference type="ARBA" id="ARBA00022723"/>
    </source>
</evidence>
<keyword evidence="3 5" id="KW-0456">Lyase</keyword>
<dbReference type="InterPro" id="IPR040442">
    <property type="entry name" value="Pyrv_kinase-like_dom_sf"/>
</dbReference>
<sequence length="264" mass="27902">MAVPALRARLAGGEKIFAGWMASAYPRMAEMLGRVGFDAVIVDLQHGEAAFTEARDAIVAAHLVGKPAGIRAGLEAFGEAARLLDCGAEFVILPMINSAADARRLVDTLKYPPVGGRSWGPTRAVGLFETDAETYRARANDDFIVLAMIETRQAVEAMEDILDVPGLDGVFVGPSDLSISLSDGARLDHRMPESVAVMERLLVAAKARRKVTAIFCSGGEAAARNAAMGFDIMAVGSDWAFFISGAQAALKAARGDDGKKVASY</sequence>
<comment type="caution">
    <text evidence="5">The sequence shown here is derived from an EMBL/GenBank/DDBJ whole genome shotgun (WGS) entry which is preliminary data.</text>
</comment>
<dbReference type="PANTHER" id="PTHR30502:SF0">
    <property type="entry name" value="PHOSPHOENOLPYRUVATE CARBOXYLASE FAMILY PROTEIN"/>
    <property type="match status" value="1"/>
</dbReference>
<organism evidence="5 6">
    <name type="scientific">Labrys monachus</name>
    <dbReference type="NCBI Taxonomy" id="217067"/>
    <lineage>
        <taxon>Bacteria</taxon>
        <taxon>Pseudomonadati</taxon>
        <taxon>Pseudomonadota</taxon>
        <taxon>Alphaproteobacteria</taxon>
        <taxon>Hyphomicrobiales</taxon>
        <taxon>Xanthobacteraceae</taxon>
        <taxon>Labrys</taxon>
    </lineage>
</organism>
<feature type="domain" description="HpcH/HpaI aldolase/citrate lyase" evidence="4">
    <location>
        <begin position="20"/>
        <end position="243"/>
    </location>
</feature>
<proteinExistence type="inferred from homology"/>
<dbReference type="InterPro" id="IPR005000">
    <property type="entry name" value="Aldolase/citrate-lyase_domain"/>
</dbReference>
<dbReference type="EMBL" id="JAUSVK010000001">
    <property type="protein sequence ID" value="MDQ0394023.1"/>
    <property type="molecule type" value="Genomic_DNA"/>
</dbReference>
<accession>A0ABU0FIX2</accession>
<dbReference type="RefSeq" id="WP_307430309.1">
    <property type="nucleotide sequence ID" value="NZ_JAUSVK010000001.1"/>
</dbReference>
<dbReference type="EC" id="4.1.2.52" evidence="5"/>
<evidence type="ECO:0000259" key="4">
    <source>
        <dbReference type="Pfam" id="PF03328"/>
    </source>
</evidence>
<evidence type="ECO:0000256" key="3">
    <source>
        <dbReference type="ARBA" id="ARBA00023239"/>
    </source>
</evidence>